<keyword evidence="3" id="KW-1185">Reference proteome</keyword>
<evidence type="ECO:0000256" key="1">
    <source>
        <dbReference type="SAM" id="Phobius"/>
    </source>
</evidence>
<feature type="transmembrane region" description="Helical" evidence="1">
    <location>
        <begin position="324"/>
        <end position="344"/>
    </location>
</feature>
<name>A0A3N4HUG1_ASCIM</name>
<sequence length="355" mass="39582">MKQFESIWNERIRLPLLSLCDFDNGAGDEALWLLVQAYDKGRSLNAILVFDGEEGLVPWEPDREIGGCDKLNSSAWHSADGLRGKKNVIFRWKKRTDSLRFQEMLHNPLPFTPTAFSFKADNGSLPNPPTGLKVLEFSRVADQFRRYAQNEVLLARFYLDKKHNKLQPLIHTDYVEQRTRCLSVSASWMVVAGWMKDGGIATATNSAPGEPIEFILWECPSDNEFAAKLKEVEEYKEKLCSMIADGVVVGGGISLSVHGIASVGDGLEHLIKGVHEFSLKAGAPVVDFAHPRTGREGMCSRCCIFCGSIFIDFCNTTGCNDRRVLIWIGVMLGVLLLFIGIGMFRRTLGGVDVKY</sequence>
<organism evidence="2 3">
    <name type="scientific">Ascobolus immersus RN42</name>
    <dbReference type="NCBI Taxonomy" id="1160509"/>
    <lineage>
        <taxon>Eukaryota</taxon>
        <taxon>Fungi</taxon>
        <taxon>Dikarya</taxon>
        <taxon>Ascomycota</taxon>
        <taxon>Pezizomycotina</taxon>
        <taxon>Pezizomycetes</taxon>
        <taxon>Pezizales</taxon>
        <taxon>Ascobolaceae</taxon>
        <taxon>Ascobolus</taxon>
    </lineage>
</organism>
<gene>
    <name evidence="2" type="ORF">BJ508DRAFT_311366</name>
</gene>
<keyword evidence="1" id="KW-0472">Membrane</keyword>
<reference evidence="2 3" key="1">
    <citation type="journal article" date="2018" name="Nat. Ecol. Evol.">
        <title>Pezizomycetes genomes reveal the molecular basis of ectomycorrhizal truffle lifestyle.</title>
        <authorList>
            <person name="Murat C."/>
            <person name="Payen T."/>
            <person name="Noel B."/>
            <person name="Kuo A."/>
            <person name="Morin E."/>
            <person name="Chen J."/>
            <person name="Kohler A."/>
            <person name="Krizsan K."/>
            <person name="Balestrini R."/>
            <person name="Da Silva C."/>
            <person name="Montanini B."/>
            <person name="Hainaut M."/>
            <person name="Levati E."/>
            <person name="Barry K.W."/>
            <person name="Belfiori B."/>
            <person name="Cichocki N."/>
            <person name="Clum A."/>
            <person name="Dockter R.B."/>
            <person name="Fauchery L."/>
            <person name="Guy J."/>
            <person name="Iotti M."/>
            <person name="Le Tacon F."/>
            <person name="Lindquist E.A."/>
            <person name="Lipzen A."/>
            <person name="Malagnac F."/>
            <person name="Mello A."/>
            <person name="Molinier V."/>
            <person name="Miyauchi S."/>
            <person name="Poulain J."/>
            <person name="Riccioni C."/>
            <person name="Rubini A."/>
            <person name="Sitrit Y."/>
            <person name="Splivallo R."/>
            <person name="Traeger S."/>
            <person name="Wang M."/>
            <person name="Zifcakova L."/>
            <person name="Wipf D."/>
            <person name="Zambonelli A."/>
            <person name="Paolocci F."/>
            <person name="Nowrousian M."/>
            <person name="Ottonello S."/>
            <person name="Baldrian P."/>
            <person name="Spatafora J.W."/>
            <person name="Henrissat B."/>
            <person name="Nagy L.G."/>
            <person name="Aury J.M."/>
            <person name="Wincker P."/>
            <person name="Grigoriev I.V."/>
            <person name="Bonfante P."/>
            <person name="Martin F.M."/>
        </authorList>
    </citation>
    <scope>NUCLEOTIDE SEQUENCE [LARGE SCALE GENOMIC DNA]</scope>
    <source>
        <strain evidence="2 3">RN42</strain>
    </source>
</reference>
<keyword evidence="1" id="KW-1133">Transmembrane helix</keyword>
<proteinExistence type="predicted"/>
<accession>A0A3N4HUG1</accession>
<dbReference type="Proteomes" id="UP000275078">
    <property type="component" value="Unassembled WGS sequence"/>
</dbReference>
<evidence type="ECO:0000313" key="2">
    <source>
        <dbReference type="EMBL" id="RPA76148.1"/>
    </source>
</evidence>
<dbReference type="EMBL" id="ML119750">
    <property type="protein sequence ID" value="RPA76148.1"/>
    <property type="molecule type" value="Genomic_DNA"/>
</dbReference>
<keyword evidence="1" id="KW-0812">Transmembrane</keyword>
<evidence type="ECO:0000313" key="3">
    <source>
        <dbReference type="Proteomes" id="UP000275078"/>
    </source>
</evidence>
<protein>
    <submittedName>
        <fullName evidence="2">Uncharacterized protein</fullName>
    </submittedName>
</protein>
<dbReference type="AlphaFoldDB" id="A0A3N4HUG1"/>